<dbReference type="GO" id="GO:0003755">
    <property type="term" value="F:peptidyl-prolyl cis-trans isomerase activity"/>
    <property type="evidence" value="ECO:0007669"/>
    <property type="project" value="UniProtKB-UniRule"/>
</dbReference>
<evidence type="ECO:0000313" key="9">
    <source>
        <dbReference type="Proteomes" id="UP000274100"/>
    </source>
</evidence>
<gene>
    <name evidence="8" type="primary">fkpA</name>
    <name evidence="8" type="ORF">NCTC10297_00251</name>
</gene>
<dbReference type="OrthoDB" id="9814548at2"/>
<dbReference type="Pfam" id="PF00254">
    <property type="entry name" value="FKBP_C"/>
    <property type="match status" value="1"/>
</dbReference>
<dbReference type="PROSITE" id="PS50059">
    <property type="entry name" value="FKBP_PPIASE"/>
    <property type="match status" value="1"/>
</dbReference>
<keyword evidence="3 5" id="KW-0697">Rotamase</keyword>
<dbReference type="PROSITE" id="PS51257">
    <property type="entry name" value="PROKAR_LIPOPROTEIN"/>
    <property type="match status" value="1"/>
</dbReference>
<comment type="catalytic activity">
    <reaction evidence="1 5 6">
        <text>[protein]-peptidylproline (omega=180) = [protein]-peptidylproline (omega=0)</text>
        <dbReference type="Rhea" id="RHEA:16237"/>
        <dbReference type="Rhea" id="RHEA-COMP:10747"/>
        <dbReference type="Rhea" id="RHEA-COMP:10748"/>
        <dbReference type="ChEBI" id="CHEBI:83833"/>
        <dbReference type="ChEBI" id="CHEBI:83834"/>
        <dbReference type="EC" id="5.2.1.8"/>
    </reaction>
</comment>
<organism evidence="8 9">
    <name type="scientific">Moraxella cuniculi</name>
    <dbReference type="NCBI Taxonomy" id="34061"/>
    <lineage>
        <taxon>Bacteria</taxon>
        <taxon>Pseudomonadati</taxon>
        <taxon>Pseudomonadota</taxon>
        <taxon>Gammaproteobacteria</taxon>
        <taxon>Moraxellales</taxon>
        <taxon>Moraxellaceae</taxon>
        <taxon>Moraxella</taxon>
    </lineage>
</organism>
<sequence>MKKHALVAAIIAAVALTGCNKDTKAGDAKADDKKAAVSKVINEKSTEMQKVSFVLGYNTGKDLKMVDEQMDLEVFYKALKDGFEGKESPLSEDDVKKLGEAYEARKKTEAEEKLKQTAAKNKVDGEKFLTDNAKKQGVQTTASGLQYKVITEGTGKSPTANDGVLAAYEGKLIDGTVFDSSEGQPVPFMLNQVIKGWTEGLQLMKEGGKYELYVPAALAYGEEDLKEIPPNSVLIFQIDLKQVLNAKAVQAEQQKMQQEMMKQLQEAQANQ</sequence>
<evidence type="ECO:0000256" key="4">
    <source>
        <dbReference type="ARBA" id="ARBA00023235"/>
    </source>
</evidence>
<dbReference type="InterPro" id="IPR000774">
    <property type="entry name" value="PPIase_FKBP_N"/>
</dbReference>
<name>A0A448GU31_9GAMM</name>
<dbReference type="GO" id="GO:0006457">
    <property type="term" value="P:protein folding"/>
    <property type="evidence" value="ECO:0007669"/>
    <property type="project" value="InterPro"/>
</dbReference>
<evidence type="ECO:0000256" key="1">
    <source>
        <dbReference type="ARBA" id="ARBA00000971"/>
    </source>
</evidence>
<dbReference type="PANTHER" id="PTHR43811:SF57">
    <property type="entry name" value="FKBP-TYPE PEPTIDYL-PROLYL CIS-TRANS ISOMERASE FKPA-RELATED"/>
    <property type="match status" value="1"/>
</dbReference>
<proteinExistence type="inferred from homology"/>
<protein>
    <recommendedName>
        <fullName evidence="6">Peptidyl-prolyl cis-trans isomerase</fullName>
        <ecNumber evidence="6">5.2.1.8</ecNumber>
    </recommendedName>
</protein>
<dbReference type="InterPro" id="IPR036944">
    <property type="entry name" value="PPIase_FKBP_N_sf"/>
</dbReference>
<dbReference type="KEGG" id="mcun:NCTC10297_00251"/>
<dbReference type="InterPro" id="IPR046357">
    <property type="entry name" value="PPIase_dom_sf"/>
</dbReference>
<dbReference type="Gene3D" id="1.10.287.460">
    <property type="entry name" value="Peptidyl-prolyl cis-trans isomerase, FKBP-type, N-terminal domain"/>
    <property type="match status" value="1"/>
</dbReference>
<evidence type="ECO:0000256" key="3">
    <source>
        <dbReference type="ARBA" id="ARBA00023110"/>
    </source>
</evidence>
<dbReference type="Gene3D" id="3.10.50.40">
    <property type="match status" value="1"/>
</dbReference>
<dbReference type="Proteomes" id="UP000274100">
    <property type="component" value="Chromosome"/>
</dbReference>
<comment type="similarity">
    <text evidence="2 6">Belongs to the FKBP-type PPIase family.</text>
</comment>
<evidence type="ECO:0000256" key="2">
    <source>
        <dbReference type="ARBA" id="ARBA00006577"/>
    </source>
</evidence>
<dbReference type="Pfam" id="PF01346">
    <property type="entry name" value="FKBP_N"/>
    <property type="match status" value="1"/>
</dbReference>
<evidence type="ECO:0000259" key="7">
    <source>
        <dbReference type="PROSITE" id="PS50059"/>
    </source>
</evidence>
<feature type="domain" description="PPIase FKBP-type" evidence="7">
    <location>
        <begin position="161"/>
        <end position="244"/>
    </location>
</feature>
<keyword evidence="4 5" id="KW-0413">Isomerase</keyword>
<reference evidence="8 9" key="1">
    <citation type="submission" date="2018-12" db="EMBL/GenBank/DDBJ databases">
        <authorList>
            <consortium name="Pathogen Informatics"/>
        </authorList>
    </citation>
    <scope>NUCLEOTIDE SEQUENCE [LARGE SCALE GENOMIC DNA]</scope>
    <source>
        <strain evidence="8 9">NCTC10297</strain>
    </source>
</reference>
<dbReference type="RefSeq" id="WP_126329532.1">
    <property type="nucleotide sequence ID" value="NZ_LR134343.1"/>
</dbReference>
<dbReference type="InterPro" id="IPR001179">
    <property type="entry name" value="PPIase_FKBP_dom"/>
</dbReference>
<dbReference type="EC" id="5.2.1.8" evidence="6"/>
<evidence type="ECO:0000256" key="5">
    <source>
        <dbReference type="PROSITE-ProRule" id="PRU00277"/>
    </source>
</evidence>
<accession>A0A448GU31</accession>
<dbReference type="AlphaFoldDB" id="A0A448GU31"/>
<dbReference type="SUPFAM" id="SSF54534">
    <property type="entry name" value="FKBP-like"/>
    <property type="match status" value="1"/>
</dbReference>
<dbReference type="EMBL" id="LR134343">
    <property type="protein sequence ID" value="VEG12331.1"/>
    <property type="molecule type" value="Genomic_DNA"/>
</dbReference>
<evidence type="ECO:0000256" key="6">
    <source>
        <dbReference type="RuleBase" id="RU003915"/>
    </source>
</evidence>
<evidence type="ECO:0000313" key="8">
    <source>
        <dbReference type="EMBL" id="VEG12331.1"/>
    </source>
</evidence>
<dbReference type="PANTHER" id="PTHR43811">
    <property type="entry name" value="FKBP-TYPE PEPTIDYL-PROLYL CIS-TRANS ISOMERASE FKPA"/>
    <property type="match status" value="1"/>
</dbReference>